<dbReference type="PANTHER" id="PTHR46206">
    <property type="entry name" value="CYTOCHROME P450"/>
    <property type="match status" value="1"/>
</dbReference>
<dbReference type="PROSITE" id="PS00086">
    <property type="entry name" value="CYTOCHROME_P450"/>
    <property type="match status" value="1"/>
</dbReference>
<dbReference type="PANTHER" id="PTHR46206:SF6">
    <property type="entry name" value="CYTOCHROME P450 MONOOXYGENASE AN1598-RELATED"/>
    <property type="match status" value="1"/>
</dbReference>
<reference evidence="11" key="1">
    <citation type="submission" date="2022-07" db="EMBL/GenBank/DDBJ databases">
        <title>Fungi with potential for degradation of polypropylene.</title>
        <authorList>
            <person name="Gostincar C."/>
        </authorList>
    </citation>
    <scope>NUCLEOTIDE SEQUENCE</scope>
    <source>
        <strain evidence="11">EXF-13287</strain>
    </source>
</reference>
<name>A0AA38SKX1_9PEZI</name>
<comment type="subcellular location">
    <subcellularLocation>
        <location evidence="2">Membrane</location>
        <topology evidence="2">Single-pass membrane protein</topology>
    </subcellularLocation>
</comment>
<dbReference type="CDD" id="cd11041">
    <property type="entry name" value="CYP503A1-like"/>
    <property type="match status" value="1"/>
</dbReference>
<dbReference type="AlphaFoldDB" id="A0AA38SKX1"/>
<keyword evidence="8 9" id="KW-0349">Heme</keyword>
<dbReference type="GO" id="GO:0016020">
    <property type="term" value="C:membrane"/>
    <property type="evidence" value="ECO:0007669"/>
    <property type="project" value="UniProtKB-SubCell"/>
</dbReference>
<keyword evidence="10" id="KW-0732">Signal</keyword>
<evidence type="ECO:0000256" key="4">
    <source>
        <dbReference type="ARBA" id="ARBA00022723"/>
    </source>
</evidence>
<evidence type="ECO:0000256" key="10">
    <source>
        <dbReference type="SAM" id="SignalP"/>
    </source>
</evidence>
<evidence type="ECO:0000256" key="5">
    <source>
        <dbReference type="ARBA" id="ARBA00023002"/>
    </source>
</evidence>
<dbReference type="GO" id="GO:0005506">
    <property type="term" value="F:iron ion binding"/>
    <property type="evidence" value="ECO:0007669"/>
    <property type="project" value="InterPro"/>
</dbReference>
<sequence length="509" mass="57426">MAVLFTLSILLPLLGVWYISKTRKSTGTYVPLVEFDGDNSPARYESDTVTVLLGKGYEEYTKKGLPFRIRNPFDPEQPLIVLPFKYIDEIKWAPESRLSFWDFIDKLGSMTQVGIPLLSHEGALAAKIGLNRALGAKIGLMQEAAVGSFEKLMPDCADWTTVAAPYQIVMQVFANMSAWVFVGEEIGSRESEWQKLTLGYVNKVNATLTKVRARYPASLLWLCKYLDNDVKSMARDRHAAGKLLSKPLEARLAASKDQIKSERGSRHFEDGVQWLADVYIDKGEKVTPDMIQQKLITLVFASIHSTSGAALTILLDMLAHPEATEEIREEINRVRRANSGTWTRQTLGELRLLDSFMRESARFHAFAQVLSLQRVAQIPWTFKDGFSIPAGAMVAFPGYHQGHDPDVHPDPETFNPRRHLHKRDAKNGDSHRYHFASVADDLLHFGSGSHACPGRFFAQESLKLILINLLTQYDFKVAEKDEKVPKMVVRNLVLKPNMALPILFRERRA</sequence>
<dbReference type="InterPro" id="IPR017972">
    <property type="entry name" value="Cyt_P450_CS"/>
</dbReference>
<dbReference type="Proteomes" id="UP001174691">
    <property type="component" value="Unassembled WGS sequence"/>
</dbReference>
<dbReference type="EMBL" id="JANBVN010000001">
    <property type="protein sequence ID" value="KAJ9165731.1"/>
    <property type="molecule type" value="Genomic_DNA"/>
</dbReference>
<evidence type="ECO:0000256" key="3">
    <source>
        <dbReference type="ARBA" id="ARBA00010617"/>
    </source>
</evidence>
<keyword evidence="4 8" id="KW-0479">Metal-binding</keyword>
<accession>A0AA38SKX1</accession>
<dbReference type="GO" id="GO:0004497">
    <property type="term" value="F:monooxygenase activity"/>
    <property type="evidence" value="ECO:0007669"/>
    <property type="project" value="UniProtKB-KW"/>
</dbReference>
<dbReference type="InterPro" id="IPR036396">
    <property type="entry name" value="Cyt_P450_sf"/>
</dbReference>
<keyword evidence="6 8" id="KW-0408">Iron</keyword>
<dbReference type="GO" id="GO:0016705">
    <property type="term" value="F:oxidoreductase activity, acting on paired donors, with incorporation or reduction of molecular oxygen"/>
    <property type="evidence" value="ECO:0007669"/>
    <property type="project" value="InterPro"/>
</dbReference>
<evidence type="ECO:0000313" key="11">
    <source>
        <dbReference type="EMBL" id="KAJ9165731.1"/>
    </source>
</evidence>
<organism evidence="11 12">
    <name type="scientific">Coniochaeta hoffmannii</name>
    <dbReference type="NCBI Taxonomy" id="91930"/>
    <lineage>
        <taxon>Eukaryota</taxon>
        <taxon>Fungi</taxon>
        <taxon>Dikarya</taxon>
        <taxon>Ascomycota</taxon>
        <taxon>Pezizomycotina</taxon>
        <taxon>Sordariomycetes</taxon>
        <taxon>Sordariomycetidae</taxon>
        <taxon>Coniochaetales</taxon>
        <taxon>Coniochaetaceae</taxon>
        <taxon>Coniochaeta</taxon>
    </lineage>
</organism>
<evidence type="ECO:0000256" key="6">
    <source>
        <dbReference type="ARBA" id="ARBA00023004"/>
    </source>
</evidence>
<evidence type="ECO:0000256" key="1">
    <source>
        <dbReference type="ARBA" id="ARBA00001971"/>
    </source>
</evidence>
<evidence type="ECO:0000313" key="12">
    <source>
        <dbReference type="Proteomes" id="UP001174691"/>
    </source>
</evidence>
<dbReference type="Pfam" id="PF00067">
    <property type="entry name" value="p450"/>
    <property type="match status" value="1"/>
</dbReference>
<dbReference type="InterPro" id="IPR002403">
    <property type="entry name" value="Cyt_P450_E_grp-IV"/>
</dbReference>
<evidence type="ECO:0000256" key="8">
    <source>
        <dbReference type="PIRSR" id="PIRSR602403-1"/>
    </source>
</evidence>
<dbReference type="Gene3D" id="1.10.630.10">
    <property type="entry name" value="Cytochrome P450"/>
    <property type="match status" value="1"/>
</dbReference>
<keyword evidence="5 9" id="KW-0560">Oxidoreductase</keyword>
<dbReference type="InterPro" id="IPR001128">
    <property type="entry name" value="Cyt_P450"/>
</dbReference>
<dbReference type="GO" id="GO:0020037">
    <property type="term" value="F:heme binding"/>
    <property type="evidence" value="ECO:0007669"/>
    <property type="project" value="InterPro"/>
</dbReference>
<keyword evidence="12" id="KW-1185">Reference proteome</keyword>
<comment type="similarity">
    <text evidence="3 9">Belongs to the cytochrome P450 family.</text>
</comment>
<feature type="binding site" description="axial binding residue" evidence="8">
    <location>
        <position position="452"/>
    </location>
    <ligand>
        <name>heme</name>
        <dbReference type="ChEBI" id="CHEBI:30413"/>
    </ligand>
    <ligandPart>
        <name>Fe</name>
        <dbReference type="ChEBI" id="CHEBI:18248"/>
    </ligandPart>
</feature>
<feature type="signal peptide" evidence="10">
    <location>
        <begin position="1"/>
        <end position="27"/>
    </location>
</feature>
<dbReference type="PRINTS" id="PR00465">
    <property type="entry name" value="EP450IV"/>
</dbReference>
<protein>
    <submittedName>
        <fullName evidence="11">Cytochrome P450</fullName>
    </submittedName>
</protein>
<keyword evidence="7 9" id="KW-0503">Monooxygenase</keyword>
<evidence type="ECO:0000256" key="7">
    <source>
        <dbReference type="ARBA" id="ARBA00023033"/>
    </source>
</evidence>
<dbReference type="SUPFAM" id="SSF48264">
    <property type="entry name" value="Cytochrome P450"/>
    <property type="match status" value="1"/>
</dbReference>
<comment type="cofactor">
    <cofactor evidence="1 8">
        <name>heme</name>
        <dbReference type="ChEBI" id="CHEBI:30413"/>
    </cofactor>
</comment>
<evidence type="ECO:0000256" key="9">
    <source>
        <dbReference type="RuleBase" id="RU000461"/>
    </source>
</evidence>
<feature type="chain" id="PRO_5041410634" evidence="10">
    <location>
        <begin position="28"/>
        <end position="509"/>
    </location>
</feature>
<comment type="caution">
    <text evidence="11">The sequence shown here is derived from an EMBL/GenBank/DDBJ whole genome shotgun (WGS) entry which is preliminary data.</text>
</comment>
<gene>
    <name evidence="11" type="ORF">NKR19_g63</name>
</gene>
<evidence type="ECO:0000256" key="2">
    <source>
        <dbReference type="ARBA" id="ARBA00004167"/>
    </source>
</evidence>
<proteinExistence type="inferred from homology"/>